<feature type="domain" description="ABC3 transporter permease C-terminal" evidence="7">
    <location>
        <begin position="255"/>
        <end position="377"/>
    </location>
</feature>
<keyword evidence="3 6" id="KW-0812">Transmembrane</keyword>
<evidence type="ECO:0000256" key="6">
    <source>
        <dbReference type="SAM" id="Phobius"/>
    </source>
</evidence>
<dbReference type="RefSeq" id="WP_316965966.1">
    <property type="nucleotide sequence ID" value="NZ_JARFPK010000009.1"/>
</dbReference>
<dbReference type="Proteomes" id="UP001220010">
    <property type="component" value="Unassembled WGS sequence"/>
</dbReference>
<dbReference type="InterPro" id="IPR003838">
    <property type="entry name" value="ABC3_permease_C"/>
</dbReference>
<feature type="domain" description="MacB-like periplasmic core" evidence="8">
    <location>
        <begin position="19"/>
        <end position="226"/>
    </location>
</feature>
<keyword evidence="4 6" id="KW-1133">Transmembrane helix</keyword>
<comment type="subcellular location">
    <subcellularLocation>
        <location evidence="1">Cell membrane</location>
        <topology evidence="1">Multi-pass membrane protein</topology>
    </subcellularLocation>
</comment>
<dbReference type="Pfam" id="PF02687">
    <property type="entry name" value="FtsX"/>
    <property type="match status" value="1"/>
</dbReference>
<comment type="caution">
    <text evidence="9">The sequence shown here is derived from an EMBL/GenBank/DDBJ whole genome shotgun (WGS) entry which is preliminary data.</text>
</comment>
<gene>
    <name evidence="9" type="ORF">P0O15_03345</name>
</gene>
<keyword evidence="5 6" id="KW-0472">Membrane</keyword>
<proteinExistence type="predicted"/>
<name>A0ABT5X698_9EURY</name>
<keyword evidence="10" id="KW-1185">Reference proteome</keyword>
<dbReference type="PANTHER" id="PTHR30489:SF0">
    <property type="entry name" value="LIPOPROTEIN-RELEASING SYSTEM TRANSMEMBRANE PROTEIN LOLE"/>
    <property type="match status" value="1"/>
</dbReference>
<evidence type="ECO:0000313" key="9">
    <source>
        <dbReference type="EMBL" id="MDF0590210.1"/>
    </source>
</evidence>
<keyword evidence="2" id="KW-1003">Cell membrane</keyword>
<dbReference type="PANTHER" id="PTHR30489">
    <property type="entry name" value="LIPOPROTEIN-RELEASING SYSTEM TRANSMEMBRANE PROTEIN LOLE"/>
    <property type="match status" value="1"/>
</dbReference>
<dbReference type="InterPro" id="IPR025857">
    <property type="entry name" value="MacB_PCD"/>
</dbReference>
<protein>
    <submittedName>
        <fullName evidence="9">ABC transporter permease</fullName>
    </submittedName>
</protein>
<evidence type="ECO:0000256" key="3">
    <source>
        <dbReference type="ARBA" id="ARBA00022692"/>
    </source>
</evidence>
<feature type="transmembrane region" description="Helical" evidence="6">
    <location>
        <begin position="349"/>
        <end position="370"/>
    </location>
</feature>
<dbReference type="EMBL" id="JARFPK010000009">
    <property type="protein sequence ID" value="MDF0590210.1"/>
    <property type="molecule type" value="Genomic_DNA"/>
</dbReference>
<feature type="transmembrane region" description="Helical" evidence="6">
    <location>
        <begin position="18"/>
        <end position="38"/>
    </location>
</feature>
<accession>A0ABT5X698</accession>
<evidence type="ECO:0000256" key="4">
    <source>
        <dbReference type="ARBA" id="ARBA00022989"/>
    </source>
</evidence>
<evidence type="ECO:0000259" key="7">
    <source>
        <dbReference type="Pfam" id="PF02687"/>
    </source>
</evidence>
<feature type="transmembrane region" description="Helical" evidence="6">
    <location>
        <begin position="251"/>
        <end position="276"/>
    </location>
</feature>
<evidence type="ECO:0000259" key="8">
    <source>
        <dbReference type="Pfam" id="PF12704"/>
    </source>
</evidence>
<organism evidence="9 10">
    <name type="scientific">Candidatus Methanocrinis natronophilus</name>
    <dbReference type="NCBI Taxonomy" id="3033396"/>
    <lineage>
        <taxon>Archaea</taxon>
        <taxon>Methanobacteriati</taxon>
        <taxon>Methanobacteriota</taxon>
        <taxon>Stenosarchaea group</taxon>
        <taxon>Methanomicrobia</taxon>
        <taxon>Methanotrichales</taxon>
        <taxon>Methanotrichaceae</taxon>
        <taxon>Methanocrinis</taxon>
    </lineage>
</organism>
<feature type="transmembrane region" description="Helical" evidence="6">
    <location>
        <begin position="296"/>
        <end position="329"/>
    </location>
</feature>
<dbReference type="Pfam" id="PF12704">
    <property type="entry name" value="MacB_PCD"/>
    <property type="match status" value="1"/>
</dbReference>
<evidence type="ECO:0000313" key="10">
    <source>
        <dbReference type="Proteomes" id="UP001220010"/>
    </source>
</evidence>
<evidence type="ECO:0000256" key="5">
    <source>
        <dbReference type="ARBA" id="ARBA00023136"/>
    </source>
</evidence>
<sequence length="384" mass="42090">MFELTIAERHILRNPRMVLFTVLAVALAVGVIVVLIGITEGYRENLIDTTVENSPHITIEPKEGEDYIHLYRTLSAIVSENPGVVVASPRLLGMGAAKHKDNVKGVNFIGVDPVSEDILLNVGEDIVSGDYYDLRFRRYAVVVGTGLAEDLDLNVGDKFRITRQEVTFQLTAVGIIRTGTGLDRTLVYLPLRTAQDLVGEGDVVSEVGVRLIDIYSAPAIAEDLNAATSYKAVSWQERSRDILEQLDTQQVYAYIFYLLIFVISGFGIANTMIMIISRRTKEIGILMAMGVNQRSIMKIFVLESVILGPPSALLGGGLAYLAAVLIGNIEVPSEIYMVSTLNVVLDLKTFIYVSLFALVVNFISGIYPAYKASRLDPVKAIATD</sequence>
<evidence type="ECO:0000256" key="1">
    <source>
        <dbReference type="ARBA" id="ARBA00004651"/>
    </source>
</evidence>
<dbReference type="InterPro" id="IPR051447">
    <property type="entry name" value="Lipoprotein-release_system"/>
</dbReference>
<evidence type="ECO:0000256" key="2">
    <source>
        <dbReference type="ARBA" id="ARBA00022475"/>
    </source>
</evidence>
<reference evidence="9 10" key="1">
    <citation type="submission" date="2023-03" db="EMBL/GenBank/DDBJ databases">
        <title>WGS of Methanotrichaceae archaeon Mx.</title>
        <authorList>
            <person name="Sorokin D.Y."/>
            <person name="Merkel A.Y."/>
        </authorList>
    </citation>
    <scope>NUCLEOTIDE SEQUENCE [LARGE SCALE GENOMIC DNA]</scope>
    <source>
        <strain evidence="9 10">Mx</strain>
    </source>
</reference>